<dbReference type="PRINTS" id="PR00038">
    <property type="entry name" value="HTHLUXR"/>
</dbReference>
<dbReference type="SUPFAM" id="SSF46894">
    <property type="entry name" value="C-terminal effector domain of the bipartite response regulators"/>
    <property type="match status" value="1"/>
</dbReference>
<dbReference type="Pfam" id="PF00196">
    <property type="entry name" value="GerE"/>
    <property type="match status" value="1"/>
</dbReference>
<keyword evidence="3" id="KW-0804">Transcription</keyword>
<organism evidence="5 6">
    <name type="scientific">Billgrantia endophytica</name>
    <dbReference type="NCBI Taxonomy" id="2033802"/>
    <lineage>
        <taxon>Bacteria</taxon>
        <taxon>Pseudomonadati</taxon>
        <taxon>Pseudomonadota</taxon>
        <taxon>Gammaproteobacteria</taxon>
        <taxon>Oceanospirillales</taxon>
        <taxon>Halomonadaceae</taxon>
        <taxon>Billgrantia</taxon>
    </lineage>
</organism>
<comment type="caution">
    <text evidence="5">The sequence shown here is derived from an EMBL/GenBank/DDBJ whole genome shotgun (WGS) entry which is preliminary data.</text>
</comment>
<evidence type="ECO:0000259" key="4">
    <source>
        <dbReference type="PROSITE" id="PS50043"/>
    </source>
</evidence>
<dbReference type="RefSeq" id="WP_102653718.1">
    <property type="nucleotide sequence ID" value="NZ_PNRF01000027.1"/>
</dbReference>
<dbReference type="InterPro" id="IPR000792">
    <property type="entry name" value="Tscrpt_reg_LuxR_C"/>
</dbReference>
<dbReference type="SMART" id="SM00421">
    <property type="entry name" value="HTH_LUXR"/>
    <property type="match status" value="1"/>
</dbReference>
<dbReference type="InterPro" id="IPR036388">
    <property type="entry name" value="WH-like_DNA-bd_sf"/>
</dbReference>
<evidence type="ECO:0000256" key="2">
    <source>
        <dbReference type="ARBA" id="ARBA00023125"/>
    </source>
</evidence>
<keyword evidence="2" id="KW-0238">DNA-binding</keyword>
<keyword evidence="6" id="KW-1185">Reference proteome</keyword>
<dbReference type="PROSITE" id="PS50043">
    <property type="entry name" value="HTH_LUXR_2"/>
    <property type="match status" value="1"/>
</dbReference>
<dbReference type="Proteomes" id="UP000235803">
    <property type="component" value="Unassembled WGS sequence"/>
</dbReference>
<dbReference type="InterPro" id="IPR016032">
    <property type="entry name" value="Sig_transdc_resp-reg_C-effctor"/>
</dbReference>
<evidence type="ECO:0000313" key="6">
    <source>
        <dbReference type="Proteomes" id="UP000235803"/>
    </source>
</evidence>
<name>A0A2N7U2L3_9GAMM</name>
<proteinExistence type="predicted"/>
<dbReference type="PANTHER" id="PTHR44688">
    <property type="entry name" value="DNA-BINDING TRANSCRIPTIONAL ACTIVATOR DEVR_DOSR"/>
    <property type="match status" value="1"/>
</dbReference>
<sequence length="262" mass="28863">MRESCNDPTADWPALMPPIAECVARLGEAGFDEVLLALLRQAVGIEQCMIFAYDGADGVDCLLAANERQPRVAGRLARLYTEGLFRHDPNYRRLADTASPAMELAPMRPEAMPESYRGNLFAFPDLVDKVALTLRETEGAYTLNLYRGREVGPFDDNDLATLNALAPLLASLIRRHYRHHLTQGNSGPTILSPSAEEAAVLAPLSERERQLCLYLLRGHTLKTAAAELDIALSTAETYRKRAYAKLGVPSKARLVALCRQQG</sequence>
<protein>
    <submittedName>
        <fullName evidence="5">LuxR family transcriptional regulator</fullName>
    </submittedName>
</protein>
<dbReference type="PANTHER" id="PTHR44688:SF16">
    <property type="entry name" value="DNA-BINDING TRANSCRIPTIONAL ACTIVATOR DEVR_DOSR"/>
    <property type="match status" value="1"/>
</dbReference>
<dbReference type="GO" id="GO:0006355">
    <property type="term" value="P:regulation of DNA-templated transcription"/>
    <property type="evidence" value="ECO:0007669"/>
    <property type="project" value="InterPro"/>
</dbReference>
<dbReference type="GO" id="GO:0003677">
    <property type="term" value="F:DNA binding"/>
    <property type="evidence" value="ECO:0007669"/>
    <property type="project" value="UniProtKB-KW"/>
</dbReference>
<reference evidence="5 6" key="1">
    <citation type="submission" date="2018-01" db="EMBL/GenBank/DDBJ databases">
        <title>Halomonas endophytica sp. nov., isolated from storage liquid in the stems of Populus euphratica.</title>
        <authorList>
            <person name="Chen C."/>
        </authorList>
    </citation>
    <scope>NUCLEOTIDE SEQUENCE [LARGE SCALE GENOMIC DNA]</scope>
    <source>
        <strain evidence="5 6">MC28</strain>
    </source>
</reference>
<dbReference type="OrthoDB" id="343383at2"/>
<dbReference type="EMBL" id="PNRF01000027">
    <property type="protein sequence ID" value="PMR74653.1"/>
    <property type="molecule type" value="Genomic_DNA"/>
</dbReference>
<feature type="domain" description="HTH luxR-type" evidence="4">
    <location>
        <begin position="197"/>
        <end position="262"/>
    </location>
</feature>
<evidence type="ECO:0000313" key="5">
    <source>
        <dbReference type="EMBL" id="PMR74653.1"/>
    </source>
</evidence>
<evidence type="ECO:0000256" key="1">
    <source>
        <dbReference type="ARBA" id="ARBA00023015"/>
    </source>
</evidence>
<evidence type="ECO:0000256" key="3">
    <source>
        <dbReference type="ARBA" id="ARBA00023163"/>
    </source>
</evidence>
<dbReference type="CDD" id="cd06170">
    <property type="entry name" value="LuxR_C_like"/>
    <property type="match status" value="1"/>
</dbReference>
<accession>A0A2N7U2L3</accession>
<dbReference type="Gene3D" id="1.10.10.10">
    <property type="entry name" value="Winged helix-like DNA-binding domain superfamily/Winged helix DNA-binding domain"/>
    <property type="match status" value="1"/>
</dbReference>
<dbReference type="AlphaFoldDB" id="A0A2N7U2L3"/>
<gene>
    <name evidence="5" type="ORF">C1H69_12380</name>
</gene>
<keyword evidence="1" id="KW-0805">Transcription regulation</keyword>